<evidence type="ECO:0000256" key="1">
    <source>
        <dbReference type="SAM" id="MobiDB-lite"/>
    </source>
</evidence>
<organism evidence="3 4">
    <name type="scientific">Ramlibacter pinisoli</name>
    <dbReference type="NCBI Taxonomy" id="2682844"/>
    <lineage>
        <taxon>Bacteria</taxon>
        <taxon>Pseudomonadati</taxon>
        <taxon>Pseudomonadota</taxon>
        <taxon>Betaproteobacteria</taxon>
        <taxon>Burkholderiales</taxon>
        <taxon>Comamonadaceae</taxon>
        <taxon>Ramlibacter</taxon>
    </lineage>
</organism>
<proteinExistence type="predicted"/>
<sequence length="103" mass="11135">MSRLVPLLLLLLAGAAQAQQQRTEPPLPGRSDQRIERMTHEDAGSRVDEVRMGGQTESITVQPKGGAPSYTVDPANLKRSRPGDQRNGLSSAGGQPSWSVLRF</sequence>
<evidence type="ECO:0000313" key="3">
    <source>
        <dbReference type="EMBL" id="MVQ31555.1"/>
    </source>
</evidence>
<dbReference type="Gene3D" id="2.20.130.30">
    <property type="entry name" value="Protein of unknown function DUF2782"/>
    <property type="match status" value="1"/>
</dbReference>
<keyword evidence="4" id="KW-1185">Reference proteome</keyword>
<evidence type="ECO:0000313" key="4">
    <source>
        <dbReference type="Proteomes" id="UP000469385"/>
    </source>
</evidence>
<feature type="region of interest" description="Disordered" evidence="1">
    <location>
        <begin position="16"/>
        <end position="103"/>
    </location>
</feature>
<feature type="chain" id="PRO_5026698826" description="DUF2782 domain-containing protein" evidence="2">
    <location>
        <begin position="19"/>
        <end position="103"/>
    </location>
</feature>
<dbReference type="RefSeq" id="WP_157399595.1">
    <property type="nucleotide sequence ID" value="NZ_WSEL01000009.1"/>
</dbReference>
<feature type="signal peptide" evidence="2">
    <location>
        <begin position="1"/>
        <end position="18"/>
    </location>
</feature>
<protein>
    <recommendedName>
        <fullName evidence="5">DUF2782 domain-containing protein</fullName>
    </recommendedName>
</protein>
<dbReference type="EMBL" id="WSEL01000009">
    <property type="protein sequence ID" value="MVQ31555.1"/>
    <property type="molecule type" value="Genomic_DNA"/>
</dbReference>
<evidence type="ECO:0000256" key="2">
    <source>
        <dbReference type="SAM" id="SignalP"/>
    </source>
</evidence>
<keyword evidence="2" id="KW-0732">Signal</keyword>
<name>A0A6N8IY73_9BURK</name>
<gene>
    <name evidence="3" type="ORF">GON04_19010</name>
</gene>
<feature type="compositionally biased region" description="Basic and acidic residues" evidence="1">
    <location>
        <begin position="31"/>
        <end position="51"/>
    </location>
</feature>
<evidence type="ECO:0008006" key="5">
    <source>
        <dbReference type="Google" id="ProtNLM"/>
    </source>
</evidence>
<accession>A0A6N8IY73</accession>
<feature type="compositionally biased region" description="Polar residues" evidence="1">
    <location>
        <begin position="87"/>
        <end position="103"/>
    </location>
</feature>
<dbReference type="Proteomes" id="UP000469385">
    <property type="component" value="Unassembled WGS sequence"/>
</dbReference>
<dbReference type="AlphaFoldDB" id="A0A6N8IY73"/>
<reference evidence="3 4" key="1">
    <citation type="submission" date="2019-12" db="EMBL/GenBank/DDBJ databases">
        <authorList>
            <person name="Huq M.A."/>
        </authorList>
    </citation>
    <scope>NUCLEOTIDE SEQUENCE [LARGE SCALE GENOMIC DNA]</scope>
    <source>
        <strain evidence="3 4">MAH-25</strain>
    </source>
</reference>
<comment type="caution">
    <text evidence="3">The sequence shown here is derived from an EMBL/GenBank/DDBJ whole genome shotgun (WGS) entry which is preliminary data.</text>
</comment>